<dbReference type="NCBIfam" id="TIGR04409">
    <property type="entry name" value="LptC_YrbK"/>
    <property type="match status" value="1"/>
</dbReference>
<dbReference type="GO" id="GO:0030288">
    <property type="term" value="C:outer membrane-bounded periplasmic space"/>
    <property type="evidence" value="ECO:0007669"/>
    <property type="project" value="TreeGrafter"/>
</dbReference>
<dbReference type="Gene3D" id="2.60.450.10">
    <property type="entry name" value="Lipopolysaccharide (LPS) transport protein A like domain"/>
    <property type="match status" value="1"/>
</dbReference>
<evidence type="ECO:0000313" key="6">
    <source>
        <dbReference type="EMBL" id="NAW35186.1"/>
    </source>
</evidence>
<keyword evidence="4" id="KW-1133">Transmembrane helix</keyword>
<dbReference type="InterPro" id="IPR010664">
    <property type="entry name" value="LipoPS_assembly_LptC-rel"/>
</dbReference>
<evidence type="ECO:0000313" key="7">
    <source>
        <dbReference type="Proteomes" id="UP000487929"/>
    </source>
</evidence>
<gene>
    <name evidence="6" type="primary">lptC</name>
    <name evidence="6" type="ORF">GRB96_12245</name>
</gene>
<organism evidence="6 7">
    <name type="scientific">Halomonas alimentaria</name>
    <dbReference type="NCBI Taxonomy" id="147248"/>
    <lineage>
        <taxon>Bacteria</taxon>
        <taxon>Pseudomonadati</taxon>
        <taxon>Pseudomonadota</taxon>
        <taxon>Gammaproteobacteria</taxon>
        <taxon>Oceanospirillales</taxon>
        <taxon>Halomonadaceae</taxon>
        <taxon>Halomonas</taxon>
    </lineage>
</organism>
<dbReference type="GO" id="GO:0017089">
    <property type="term" value="F:glycolipid transfer activity"/>
    <property type="evidence" value="ECO:0007669"/>
    <property type="project" value="TreeGrafter"/>
</dbReference>
<protein>
    <submittedName>
        <fullName evidence="6">LPS export ABC transporter periplasmic protein LptC</fullName>
    </submittedName>
</protein>
<dbReference type="GO" id="GO:0005886">
    <property type="term" value="C:plasma membrane"/>
    <property type="evidence" value="ECO:0007669"/>
    <property type="project" value="InterPro"/>
</dbReference>
<keyword evidence="3" id="KW-0812">Transmembrane</keyword>
<dbReference type="Proteomes" id="UP000487929">
    <property type="component" value="Unassembled WGS sequence"/>
</dbReference>
<keyword evidence="7" id="KW-1185">Reference proteome</keyword>
<dbReference type="GO" id="GO:0015221">
    <property type="term" value="F:lipopolysaccharide transmembrane transporter activity"/>
    <property type="evidence" value="ECO:0007669"/>
    <property type="project" value="InterPro"/>
</dbReference>
<name>A0A7X4W8V8_9GAMM</name>
<evidence type="ECO:0000256" key="3">
    <source>
        <dbReference type="ARBA" id="ARBA00022692"/>
    </source>
</evidence>
<evidence type="ECO:0000256" key="5">
    <source>
        <dbReference type="ARBA" id="ARBA00023136"/>
    </source>
</evidence>
<keyword evidence="1" id="KW-1003">Cell membrane</keyword>
<evidence type="ECO:0000256" key="4">
    <source>
        <dbReference type="ARBA" id="ARBA00022989"/>
    </source>
</evidence>
<dbReference type="OrthoDB" id="6118108at2"/>
<dbReference type="InterPro" id="IPR026265">
    <property type="entry name" value="LptC"/>
</dbReference>
<evidence type="ECO:0000256" key="1">
    <source>
        <dbReference type="ARBA" id="ARBA00022475"/>
    </source>
</evidence>
<dbReference type="PANTHER" id="PTHR37481:SF1">
    <property type="entry name" value="LIPOPOLYSACCHARIDE EXPORT SYSTEM PROTEIN LPTC"/>
    <property type="match status" value="1"/>
</dbReference>
<dbReference type="RefSeq" id="WP_161432402.1">
    <property type="nucleotide sequence ID" value="NZ_WUTT01000001.1"/>
</dbReference>
<dbReference type="InterPro" id="IPR052363">
    <property type="entry name" value="LPS_export_LptC"/>
</dbReference>
<accession>A0A7X4W8V8</accession>
<sequence>MALPRPGFRTWLTLLLLALGGGLALLDLRDPSPTGQVPRDAAGEPDFYLENARLTRFDSEGRPHQRVTTPRLVHTPVDDVTRLETPLARLHDREGRLWLAEAERGELGAGGNPLLLDGDARLRAPAERWELETETLHYDADTGHAWSTTPATLRQPPQRMSGERFDAWLHDNRARLTDNVRGHHPPETAEESSP</sequence>
<dbReference type="Pfam" id="PF06835">
    <property type="entry name" value="LptC"/>
    <property type="match status" value="1"/>
</dbReference>
<dbReference type="PANTHER" id="PTHR37481">
    <property type="entry name" value="LIPOPOLYSACCHARIDE EXPORT SYSTEM PROTEIN LPTC"/>
    <property type="match status" value="1"/>
</dbReference>
<reference evidence="6 7" key="1">
    <citation type="submission" date="2019-12" db="EMBL/GenBank/DDBJ databases">
        <title>Draft genome sequencing of Halomonas alimentaria DSM 15356.</title>
        <authorList>
            <person name="Pandiyan K."/>
            <person name="Kushwaha P."/>
            <person name="Gowdham M."/>
            <person name="Chakdar H."/>
            <person name="Singh A."/>
            <person name="Kumar M."/>
            <person name="Saxena A.K."/>
        </authorList>
    </citation>
    <scope>NUCLEOTIDE SEQUENCE [LARGE SCALE GENOMIC DNA]</scope>
    <source>
        <strain evidence="6 7">DSM 15356</strain>
    </source>
</reference>
<keyword evidence="2" id="KW-0997">Cell inner membrane</keyword>
<proteinExistence type="predicted"/>
<dbReference type="AlphaFoldDB" id="A0A7X4W8V8"/>
<keyword evidence="5" id="KW-0472">Membrane</keyword>
<comment type="caution">
    <text evidence="6">The sequence shown here is derived from an EMBL/GenBank/DDBJ whole genome shotgun (WGS) entry which is preliminary data.</text>
</comment>
<evidence type="ECO:0000256" key="2">
    <source>
        <dbReference type="ARBA" id="ARBA00022519"/>
    </source>
</evidence>
<dbReference type="EMBL" id="WUTT01000001">
    <property type="protein sequence ID" value="NAW35186.1"/>
    <property type="molecule type" value="Genomic_DNA"/>
</dbReference>